<sequence length="308" mass="34855">MEMMIIPKRPSYRKSQSTKRKIDLKQESDQDYGEDDYHNISGSSLIQKAVDTIMYDEGDDDDEHHMTMPQNKAKTKKPPAKPKKKFVEPDTDQIIFHKVSIPQTMRSIYWKYFGFPADMNGEVVTKRKIICTLCNNQLAYVGNTTNIKSHLSHKHPMQYARLIQNAGMMGDTPTKKKKKDMNHDEMFQVIDVKAAQSNQDGQYSICVQGDEGEQAIISIPQTHIPGGNKKRSAVHNKSLIDLIVNFVILDLQPPSIVSSDGFRYLVANLAAGCGVPTEQSIIQEVVPKMYDTLLSLSLSTYFIEIVKQ</sequence>
<keyword evidence="6" id="KW-0804">Transcription</keyword>
<dbReference type="PANTHER" id="PTHR46481:SF10">
    <property type="entry name" value="ZINC FINGER BED DOMAIN-CONTAINING PROTEIN 39"/>
    <property type="match status" value="1"/>
</dbReference>
<dbReference type="InterPro" id="IPR003656">
    <property type="entry name" value="Znf_BED"/>
</dbReference>
<evidence type="ECO:0000256" key="9">
    <source>
        <dbReference type="SAM" id="MobiDB-lite"/>
    </source>
</evidence>
<protein>
    <submittedName>
        <fullName evidence="11">Zinc finger BED domain-containing protein 1</fullName>
    </submittedName>
</protein>
<evidence type="ECO:0000313" key="11">
    <source>
        <dbReference type="EMBL" id="CAG6736353.1"/>
    </source>
</evidence>
<evidence type="ECO:0000256" key="3">
    <source>
        <dbReference type="ARBA" id="ARBA00022771"/>
    </source>
</evidence>
<reference evidence="11" key="1">
    <citation type="submission" date="2021-05" db="EMBL/GenBank/DDBJ databases">
        <authorList>
            <person name="Alioto T."/>
            <person name="Alioto T."/>
            <person name="Gomez Garrido J."/>
        </authorList>
    </citation>
    <scope>NUCLEOTIDE SEQUENCE</scope>
</reference>
<keyword evidence="2" id="KW-0479">Metal-binding</keyword>
<dbReference type="GO" id="GO:0003677">
    <property type="term" value="F:DNA binding"/>
    <property type="evidence" value="ECO:0007669"/>
    <property type="project" value="InterPro"/>
</dbReference>
<keyword evidence="4" id="KW-0862">Zinc</keyword>
<evidence type="ECO:0000256" key="6">
    <source>
        <dbReference type="ARBA" id="ARBA00023163"/>
    </source>
</evidence>
<feature type="compositionally biased region" description="Basic residues" evidence="9">
    <location>
        <begin position="10"/>
        <end position="19"/>
    </location>
</feature>
<dbReference type="SUPFAM" id="SSF140996">
    <property type="entry name" value="Hermes dimerisation domain"/>
    <property type="match status" value="1"/>
</dbReference>
<name>A0A8D8YWJ7_9HEMI</name>
<keyword evidence="3 8" id="KW-0863">Zinc-finger</keyword>
<dbReference type="AlphaFoldDB" id="A0A8D8YWJ7"/>
<dbReference type="SMART" id="SM00614">
    <property type="entry name" value="ZnF_BED"/>
    <property type="match status" value="1"/>
</dbReference>
<evidence type="ECO:0000256" key="8">
    <source>
        <dbReference type="PROSITE-ProRule" id="PRU00027"/>
    </source>
</evidence>
<dbReference type="EMBL" id="HBUF01399081">
    <property type="protein sequence ID" value="CAG6736353.1"/>
    <property type="molecule type" value="Transcribed_RNA"/>
</dbReference>
<evidence type="ECO:0000259" key="10">
    <source>
        <dbReference type="PROSITE" id="PS50808"/>
    </source>
</evidence>
<comment type="subcellular location">
    <subcellularLocation>
        <location evidence="1">Nucleus</location>
    </subcellularLocation>
</comment>
<dbReference type="GO" id="GO:0009791">
    <property type="term" value="P:post-embryonic development"/>
    <property type="evidence" value="ECO:0007669"/>
    <property type="project" value="UniProtKB-ARBA"/>
</dbReference>
<keyword evidence="5" id="KW-0805">Transcription regulation</keyword>
<dbReference type="PANTHER" id="PTHR46481">
    <property type="entry name" value="ZINC FINGER BED DOMAIN-CONTAINING PROTEIN 4"/>
    <property type="match status" value="1"/>
</dbReference>
<feature type="region of interest" description="Disordered" evidence="9">
    <location>
        <begin position="57"/>
        <end position="85"/>
    </location>
</feature>
<dbReference type="InterPro" id="IPR036236">
    <property type="entry name" value="Znf_C2H2_sf"/>
</dbReference>
<accession>A0A8D8YWJ7</accession>
<dbReference type="EMBL" id="HBUF01399080">
    <property type="protein sequence ID" value="CAG6736352.1"/>
    <property type="molecule type" value="Transcribed_RNA"/>
</dbReference>
<organism evidence="11">
    <name type="scientific">Cacopsylla melanoneura</name>
    <dbReference type="NCBI Taxonomy" id="428564"/>
    <lineage>
        <taxon>Eukaryota</taxon>
        <taxon>Metazoa</taxon>
        <taxon>Ecdysozoa</taxon>
        <taxon>Arthropoda</taxon>
        <taxon>Hexapoda</taxon>
        <taxon>Insecta</taxon>
        <taxon>Pterygota</taxon>
        <taxon>Neoptera</taxon>
        <taxon>Paraneoptera</taxon>
        <taxon>Hemiptera</taxon>
        <taxon>Sternorrhyncha</taxon>
        <taxon>Psylloidea</taxon>
        <taxon>Psyllidae</taxon>
        <taxon>Psyllinae</taxon>
        <taxon>Cacopsylla</taxon>
    </lineage>
</organism>
<dbReference type="PROSITE" id="PS50808">
    <property type="entry name" value="ZF_BED"/>
    <property type="match status" value="1"/>
</dbReference>
<feature type="compositionally biased region" description="Basic residues" evidence="9">
    <location>
        <begin position="73"/>
        <end position="84"/>
    </location>
</feature>
<keyword evidence="7" id="KW-0539">Nucleus</keyword>
<feature type="domain" description="BED-type" evidence="10">
    <location>
        <begin position="104"/>
        <end position="162"/>
    </location>
</feature>
<dbReference type="SUPFAM" id="SSF57667">
    <property type="entry name" value="beta-beta-alpha zinc fingers"/>
    <property type="match status" value="1"/>
</dbReference>
<proteinExistence type="predicted"/>
<dbReference type="GO" id="GO:0008270">
    <property type="term" value="F:zinc ion binding"/>
    <property type="evidence" value="ECO:0007669"/>
    <property type="project" value="UniProtKB-KW"/>
</dbReference>
<feature type="region of interest" description="Disordered" evidence="9">
    <location>
        <begin position="1"/>
        <end position="38"/>
    </location>
</feature>
<evidence type="ECO:0000256" key="5">
    <source>
        <dbReference type="ARBA" id="ARBA00023015"/>
    </source>
</evidence>
<evidence type="ECO:0000256" key="7">
    <source>
        <dbReference type="ARBA" id="ARBA00023242"/>
    </source>
</evidence>
<evidence type="ECO:0000256" key="4">
    <source>
        <dbReference type="ARBA" id="ARBA00022833"/>
    </source>
</evidence>
<dbReference type="GO" id="GO:0005634">
    <property type="term" value="C:nucleus"/>
    <property type="evidence" value="ECO:0007669"/>
    <property type="project" value="UniProtKB-SubCell"/>
</dbReference>
<dbReference type="Pfam" id="PF02892">
    <property type="entry name" value="zf-BED"/>
    <property type="match status" value="1"/>
</dbReference>
<evidence type="ECO:0000256" key="2">
    <source>
        <dbReference type="ARBA" id="ARBA00022723"/>
    </source>
</evidence>
<evidence type="ECO:0000256" key="1">
    <source>
        <dbReference type="ARBA" id="ARBA00004123"/>
    </source>
</evidence>
<dbReference type="InterPro" id="IPR052035">
    <property type="entry name" value="ZnF_BED_domain_contain"/>
</dbReference>